<name>A0ABV9ULH8_9ACTN</name>
<gene>
    <name evidence="1" type="ORF">ACFPFX_12525</name>
</gene>
<keyword evidence="2" id="KW-1185">Reference proteome</keyword>
<evidence type="ECO:0000313" key="1">
    <source>
        <dbReference type="EMBL" id="MFC4957114.1"/>
    </source>
</evidence>
<comment type="caution">
    <text evidence="1">The sequence shown here is derived from an EMBL/GenBank/DDBJ whole genome shotgun (WGS) entry which is preliminary data.</text>
</comment>
<evidence type="ECO:0000313" key="2">
    <source>
        <dbReference type="Proteomes" id="UP001595834"/>
    </source>
</evidence>
<dbReference type="RefSeq" id="WP_344380653.1">
    <property type="nucleotide sequence ID" value="NZ_BAAASQ010000051.1"/>
</dbReference>
<sequence>MVLDLAALDAMDFSASRPGGVDPDSCPACAMVVKIAIEAAATKDEELALQSLELGTIHAMVSHRVTVGCP</sequence>
<dbReference type="Proteomes" id="UP001595834">
    <property type="component" value="Unassembled WGS sequence"/>
</dbReference>
<reference evidence="2" key="1">
    <citation type="journal article" date="2019" name="Int. J. Syst. Evol. Microbiol.">
        <title>The Global Catalogue of Microorganisms (GCM) 10K type strain sequencing project: providing services to taxonomists for standard genome sequencing and annotation.</title>
        <authorList>
            <consortium name="The Broad Institute Genomics Platform"/>
            <consortium name="The Broad Institute Genome Sequencing Center for Infectious Disease"/>
            <person name="Wu L."/>
            <person name="Ma J."/>
        </authorList>
    </citation>
    <scope>NUCLEOTIDE SEQUENCE [LARGE SCALE GENOMIC DNA]</scope>
    <source>
        <strain evidence="2">CCM 7224</strain>
    </source>
</reference>
<protein>
    <submittedName>
        <fullName evidence="1">Uncharacterized protein</fullName>
    </submittedName>
</protein>
<accession>A0ABV9ULH8</accession>
<proteinExistence type="predicted"/>
<organism evidence="1 2">
    <name type="scientific">Streptomyces mauvecolor</name>
    <dbReference type="NCBI Taxonomy" id="58345"/>
    <lineage>
        <taxon>Bacteria</taxon>
        <taxon>Bacillati</taxon>
        <taxon>Actinomycetota</taxon>
        <taxon>Actinomycetes</taxon>
        <taxon>Kitasatosporales</taxon>
        <taxon>Streptomycetaceae</taxon>
        <taxon>Streptomyces</taxon>
    </lineage>
</organism>
<dbReference type="EMBL" id="JBHSIZ010000015">
    <property type="protein sequence ID" value="MFC4957114.1"/>
    <property type="molecule type" value="Genomic_DNA"/>
</dbReference>